<reference evidence="4 5" key="1">
    <citation type="submission" date="2020-04" db="EMBL/GenBank/DDBJ databases">
        <title>Perkinsus olseni comparative genomics.</title>
        <authorList>
            <person name="Bogema D.R."/>
        </authorList>
    </citation>
    <scope>NUCLEOTIDE SEQUENCE [LARGE SCALE GENOMIC DNA]</scope>
    <source>
        <strain evidence="4">00978-12</strain>
    </source>
</reference>
<dbReference type="PANTHER" id="PTHR32332:SF31">
    <property type="entry name" value="2-NITROPROPANE DIOXYGENASE FAMILY, PUTATIVE (AFU_ORTHOLOGUE AFUA_2G09850)-RELATED"/>
    <property type="match status" value="1"/>
</dbReference>
<keyword evidence="2" id="KW-0288">FMN</keyword>
<accession>A0A7J6NL45</accession>
<keyword evidence="3" id="KW-0560">Oxidoreductase</keyword>
<evidence type="ECO:0000313" key="4">
    <source>
        <dbReference type="EMBL" id="KAF4684396.1"/>
    </source>
</evidence>
<organism evidence="4 5">
    <name type="scientific">Perkinsus olseni</name>
    <name type="common">Perkinsus atlanticus</name>
    <dbReference type="NCBI Taxonomy" id="32597"/>
    <lineage>
        <taxon>Eukaryota</taxon>
        <taxon>Sar</taxon>
        <taxon>Alveolata</taxon>
        <taxon>Perkinsozoa</taxon>
        <taxon>Perkinsea</taxon>
        <taxon>Perkinsida</taxon>
        <taxon>Perkinsidae</taxon>
        <taxon>Perkinsus</taxon>
    </lineage>
</organism>
<dbReference type="GO" id="GO:0018580">
    <property type="term" value="F:nitronate monooxygenase activity"/>
    <property type="evidence" value="ECO:0007669"/>
    <property type="project" value="InterPro"/>
</dbReference>
<dbReference type="Pfam" id="PF03060">
    <property type="entry name" value="NMO"/>
    <property type="match status" value="1"/>
</dbReference>
<gene>
    <name evidence="4" type="ORF">FOZ60_007904</name>
</gene>
<evidence type="ECO:0008006" key="6">
    <source>
        <dbReference type="Google" id="ProtNLM"/>
    </source>
</evidence>
<name>A0A7J6NL45_PEROL</name>
<keyword evidence="1" id="KW-0285">Flavoprotein</keyword>
<dbReference type="PANTHER" id="PTHR32332">
    <property type="entry name" value="2-NITROPROPANE DIOXYGENASE"/>
    <property type="match status" value="1"/>
</dbReference>
<dbReference type="Gene3D" id="3.20.20.70">
    <property type="entry name" value="Aldolase class I"/>
    <property type="match status" value="1"/>
</dbReference>
<dbReference type="Proteomes" id="UP000541610">
    <property type="component" value="Unassembled WGS sequence"/>
</dbReference>
<comment type="caution">
    <text evidence="4">The sequence shown here is derived from an EMBL/GenBank/DDBJ whole genome shotgun (WGS) entry which is preliminary data.</text>
</comment>
<evidence type="ECO:0000256" key="3">
    <source>
        <dbReference type="ARBA" id="ARBA00023002"/>
    </source>
</evidence>
<proteinExistence type="predicted"/>
<dbReference type="EMBL" id="JABANP010000314">
    <property type="protein sequence ID" value="KAF4684396.1"/>
    <property type="molecule type" value="Genomic_DNA"/>
</dbReference>
<evidence type="ECO:0000256" key="2">
    <source>
        <dbReference type="ARBA" id="ARBA00022643"/>
    </source>
</evidence>
<dbReference type="InterPro" id="IPR004136">
    <property type="entry name" value="NMO"/>
</dbReference>
<dbReference type="OrthoDB" id="10265891at2759"/>
<evidence type="ECO:0000313" key="5">
    <source>
        <dbReference type="Proteomes" id="UP000541610"/>
    </source>
</evidence>
<sequence>MLRTDLTQLLGIEHPIMCAGMGFFVTGPDLAAAVSNAGGIGTIGAVGLNPAGLRQVIRELKAKLSPGKPYGVDLLLPADPRENPNARKTNKDYSGGQLEALVQVMVDEKVPLFVCAVGVPPRWVSDKLHQSGTVIMNMIGHPSHVAKAIKAGCDIICAQGTEAGGHTGDIATTVLVPMAVDLCKGHKNHFGSDVLVVAAGGIRDGRGVAAALALGASGVWMGTRFLMTPESNVEPKGERGPCRVIKNEFVKRWESQPGARDKLLQSGVIPLAKDLMDDKVKPTAFYGLMGDGTGAPLRRKDDPKLNEIVDPKNSALLAGQSVMAIDALKPAGDLLHEIVAETDRVLRQVNSVRVAGVAKM</sequence>
<dbReference type="AlphaFoldDB" id="A0A7J6NL45"/>
<evidence type="ECO:0000256" key="1">
    <source>
        <dbReference type="ARBA" id="ARBA00022630"/>
    </source>
</evidence>
<dbReference type="CDD" id="cd04730">
    <property type="entry name" value="NPD_like"/>
    <property type="match status" value="1"/>
</dbReference>
<dbReference type="SUPFAM" id="SSF51412">
    <property type="entry name" value="Inosine monophosphate dehydrogenase (IMPDH)"/>
    <property type="match status" value="1"/>
</dbReference>
<dbReference type="InterPro" id="IPR013785">
    <property type="entry name" value="Aldolase_TIM"/>
</dbReference>
<protein>
    <recommendedName>
        <fullName evidence="6">Nitronate monooxygenase</fullName>
    </recommendedName>
</protein>